<dbReference type="EMBL" id="MRZV01000869">
    <property type="protein sequence ID" value="PIK43168.1"/>
    <property type="molecule type" value="Genomic_DNA"/>
</dbReference>
<feature type="compositionally biased region" description="Basic and acidic residues" evidence="1">
    <location>
        <begin position="100"/>
        <end position="112"/>
    </location>
</feature>
<feature type="region of interest" description="Disordered" evidence="1">
    <location>
        <begin position="61"/>
        <end position="123"/>
    </location>
</feature>
<dbReference type="OrthoDB" id="10071215at2759"/>
<keyword evidence="3" id="KW-1185">Reference proteome</keyword>
<evidence type="ECO:0000313" key="3">
    <source>
        <dbReference type="Proteomes" id="UP000230750"/>
    </source>
</evidence>
<accession>A0A2G8K585</accession>
<organism evidence="2 3">
    <name type="scientific">Stichopus japonicus</name>
    <name type="common">Sea cucumber</name>
    <dbReference type="NCBI Taxonomy" id="307972"/>
    <lineage>
        <taxon>Eukaryota</taxon>
        <taxon>Metazoa</taxon>
        <taxon>Echinodermata</taxon>
        <taxon>Eleutherozoa</taxon>
        <taxon>Echinozoa</taxon>
        <taxon>Holothuroidea</taxon>
        <taxon>Aspidochirotacea</taxon>
        <taxon>Aspidochirotida</taxon>
        <taxon>Stichopodidae</taxon>
        <taxon>Apostichopus</taxon>
    </lineage>
</organism>
<comment type="caution">
    <text evidence="2">The sequence shown here is derived from an EMBL/GenBank/DDBJ whole genome shotgun (WGS) entry which is preliminary data.</text>
</comment>
<sequence length="135" mass="15312">MQRPLVQRKLVTLEKAGLSKNDFSEADTKIMKDPKQQSILNFLEQSFSEELSQEELEALDVAETRYEMETTGGAKPNQERPLSDGLCREDGQDQEDDPESGNHEMELKKRTTPDQTPVTLDNLGVQLVVHQKIKV</sequence>
<name>A0A2G8K585_STIJA</name>
<evidence type="ECO:0000256" key="1">
    <source>
        <dbReference type="SAM" id="MobiDB-lite"/>
    </source>
</evidence>
<protein>
    <submittedName>
        <fullName evidence="2">Uncharacterized protein</fullName>
    </submittedName>
</protein>
<dbReference type="Proteomes" id="UP000230750">
    <property type="component" value="Unassembled WGS sequence"/>
</dbReference>
<feature type="compositionally biased region" description="Basic and acidic residues" evidence="1">
    <location>
        <begin position="77"/>
        <end position="91"/>
    </location>
</feature>
<dbReference type="AlphaFoldDB" id="A0A2G8K585"/>
<gene>
    <name evidence="2" type="ORF">BSL78_19984</name>
</gene>
<reference evidence="2 3" key="1">
    <citation type="journal article" date="2017" name="PLoS Biol.">
        <title>The sea cucumber genome provides insights into morphological evolution and visceral regeneration.</title>
        <authorList>
            <person name="Zhang X."/>
            <person name="Sun L."/>
            <person name="Yuan J."/>
            <person name="Sun Y."/>
            <person name="Gao Y."/>
            <person name="Zhang L."/>
            <person name="Li S."/>
            <person name="Dai H."/>
            <person name="Hamel J.F."/>
            <person name="Liu C."/>
            <person name="Yu Y."/>
            <person name="Liu S."/>
            <person name="Lin W."/>
            <person name="Guo K."/>
            <person name="Jin S."/>
            <person name="Xu P."/>
            <person name="Storey K.B."/>
            <person name="Huan P."/>
            <person name="Zhang T."/>
            <person name="Zhou Y."/>
            <person name="Zhang J."/>
            <person name="Lin C."/>
            <person name="Li X."/>
            <person name="Xing L."/>
            <person name="Huo D."/>
            <person name="Sun M."/>
            <person name="Wang L."/>
            <person name="Mercier A."/>
            <person name="Li F."/>
            <person name="Yang H."/>
            <person name="Xiang J."/>
        </authorList>
    </citation>
    <scope>NUCLEOTIDE SEQUENCE [LARGE SCALE GENOMIC DNA]</scope>
    <source>
        <strain evidence="2">Shaxun</strain>
        <tissue evidence="2">Muscle</tissue>
    </source>
</reference>
<proteinExistence type="predicted"/>
<evidence type="ECO:0000313" key="2">
    <source>
        <dbReference type="EMBL" id="PIK43168.1"/>
    </source>
</evidence>